<dbReference type="InterPro" id="IPR036385">
    <property type="entry name" value="RuBisCO_ssu_sf"/>
</dbReference>
<comment type="subunit">
    <text evidence="3 4">Heterohexadecamer of 8 large and 8 small subunits.</text>
</comment>
<evidence type="ECO:0000256" key="3">
    <source>
        <dbReference type="ARBA" id="ARBA00038826"/>
    </source>
</evidence>
<dbReference type="InterPro" id="IPR000894">
    <property type="entry name" value="RuBisCO_ssu_dom"/>
</dbReference>
<comment type="similarity">
    <text evidence="4">Belongs to the RuBisCO small chain family.</text>
</comment>
<dbReference type="SUPFAM" id="SSF55239">
    <property type="entry name" value="RuBisCO, small subunit"/>
    <property type="match status" value="1"/>
</dbReference>
<evidence type="ECO:0000313" key="7">
    <source>
        <dbReference type="Proteomes" id="UP000215181"/>
    </source>
</evidence>
<evidence type="ECO:0000256" key="4">
    <source>
        <dbReference type="HAMAP-Rule" id="MF_00859"/>
    </source>
</evidence>
<comment type="caution">
    <text evidence="6">The sequence shown here is derived from an EMBL/GenBank/DDBJ whole genome shotgun (WGS) entry which is preliminary data.</text>
</comment>
<dbReference type="Pfam" id="PF00101">
    <property type="entry name" value="RuBisCO_small"/>
    <property type="match status" value="1"/>
</dbReference>
<dbReference type="CDD" id="cd03527">
    <property type="entry name" value="RuBisCO_small"/>
    <property type="match status" value="1"/>
</dbReference>
<dbReference type="RefSeq" id="WP_094266408.1">
    <property type="nucleotide sequence ID" value="NZ_NOIH01000001.1"/>
</dbReference>
<evidence type="ECO:0000259" key="5">
    <source>
        <dbReference type="SMART" id="SM00961"/>
    </source>
</evidence>
<dbReference type="AlphaFoldDB" id="A0A235F3R7"/>
<dbReference type="InterPro" id="IPR024681">
    <property type="entry name" value="RuBisCO_ssu"/>
</dbReference>
<dbReference type="HAMAP" id="MF_00859">
    <property type="entry name" value="RuBisCO_S_bact"/>
    <property type="match status" value="1"/>
</dbReference>
<dbReference type="OrthoDB" id="9788955at2"/>
<dbReference type="Proteomes" id="UP000215181">
    <property type="component" value="Unassembled WGS sequence"/>
</dbReference>
<dbReference type="Gene3D" id="3.30.190.10">
    <property type="entry name" value="Ribulose bisphosphate carboxylase, small subunit"/>
    <property type="match status" value="1"/>
</dbReference>
<organism evidence="6 7">
    <name type="scientific">Thauera propionica</name>
    <dbReference type="NCBI Taxonomy" id="2019431"/>
    <lineage>
        <taxon>Bacteria</taxon>
        <taxon>Pseudomonadati</taxon>
        <taxon>Pseudomonadota</taxon>
        <taxon>Betaproteobacteria</taxon>
        <taxon>Rhodocyclales</taxon>
        <taxon>Zoogloeaceae</taxon>
        <taxon>Thauera</taxon>
    </lineage>
</organism>
<dbReference type="GO" id="GO:0019253">
    <property type="term" value="P:reductive pentose-phosphate cycle"/>
    <property type="evidence" value="ECO:0007669"/>
    <property type="project" value="UniProtKB-UniRule"/>
</dbReference>
<protein>
    <recommendedName>
        <fullName evidence="4">Ribulose bisphosphate carboxylase small subunit</fullName>
        <shortName evidence="4">RuBisCO small subunit</shortName>
    </recommendedName>
</protein>
<keyword evidence="2 4" id="KW-0120">Carbon dioxide fixation</keyword>
<accession>A0A235F3R7</accession>
<dbReference type="PANTHER" id="PTHR31262">
    <property type="entry name" value="RIBULOSE BISPHOSPHATE CARBOXYLASE SMALL CHAIN 1, CHLOROPLASTIC"/>
    <property type="match status" value="1"/>
</dbReference>
<dbReference type="PANTHER" id="PTHR31262:SF23">
    <property type="entry name" value="RIBULOSE BISPHOSPHATE CARBOXYLASE SMALL SUBUNIT"/>
    <property type="match status" value="1"/>
</dbReference>
<keyword evidence="1 4" id="KW-0113">Calvin cycle</keyword>
<name>A0A235F3R7_9RHOO</name>
<gene>
    <name evidence="4" type="primary">cbbS</name>
    <name evidence="6" type="ORF">CGK74_00390</name>
</gene>
<sequence length="141" mass="16240">MRITQGCFSFLPDLTDTQIAAQINYCLDQNWAVALEFTDDPHPRNTYWNMWGLPMFDLRDPAGVMGELKACREANPETYIRINAFDSTKGWETVRMSFIVQRPTAEPGFRLTRQETKGRSLRYTMESYAVGRNPEGARYAS</sequence>
<comment type="miscellaneous">
    <text evidence="4">The basic functional RuBisCO is composed of a large chain homodimer in a 'head-to-tail' conformation. In form I RuBisCO this homodimer is arranged in a barrel-like tetramer with the small subunits forming a tetrameric 'cap' on each end of the 'barrel'.</text>
</comment>
<evidence type="ECO:0000256" key="2">
    <source>
        <dbReference type="ARBA" id="ARBA00023300"/>
    </source>
</evidence>
<reference evidence="6 7" key="1">
    <citation type="submission" date="2017-07" db="EMBL/GenBank/DDBJ databases">
        <title>Thauera sp. KNDSS-Mac4 genome sequence and assembly.</title>
        <authorList>
            <person name="Mayilraj S."/>
        </authorList>
    </citation>
    <scope>NUCLEOTIDE SEQUENCE [LARGE SCALE GENOMIC DNA]</scope>
    <source>
        <strain evidence="6 7">KNDSS-Mac4</strain>
    </source>
</reference>
<dbReference type="EMBL" id="NOIH01000001">
    <property type="protein sequence ID" value="OYD55911.1"/>
    <property type="molecule type" value="Genomic_DNA"/>
</dbReference>
<proteinExistence type="inferred from homology"/>
<evidence type="ECO:0000313" key="6">
    <source>
        <dbReference type="EMBL" id="OYD55911.1"/>
    </source>
</evidence>
<keyword evidence="7" id="KW-1185">Reference proteome</keyword>
<dbReference type="SMART" id="SM00961">
    <property type="entry name" value="RuBisCO_small"/>
    <property type="match status" value="1"/>
</dbReference>
<feature type="domain" description="Ribulose bisphosphate carboxylase small subunit" evidence="5">
    <location>
        <begin position="4"/>
        <end position="103"/>
    </location>
</feature>
<comment type="function">
    <text evidence="4">RuBisCO catalyzes two reactions: the carboxylation of D-ribulose 1,5-bisphosphate, the primary event in carbon dioxide fixation, as well as the oxidative fragmentation of the pentose substrate. Both reactions occur simultaneously and in competition at the same active site. Although the small subunit is not catalytic it is essential for maximal activity.</text>
</comment>
<dbReference type="GO" id="GO:0016984">
    <property type="term" value="F:ribulose-bisphosphate carboxylase activity"/>
    <property type="evidence" value="ECO:0007669"/>
    <property type="project" value="UniProtKB-UniRule"/>
</dbReference>
<evidence type="ECO:0000256" key="1">
    <source>
        <dbReference type="ARBA" id="ARBA00022567"/>
    </source>
</evidence>